<protein>
    <submittedName>
        <fullName evidence="1">Uncharacterized protein</fullName>
    </submittedName>
</protein>
<comment type="caution">
    <text evidence="1">The sequence shown here is derived from an EMBL/GenBank/DDBJ whole genome shotgun (WGS) entry which is preliminary data.</text>
</comment>
<evidence type="ECO:0000313" key="2">
    <source>
        <dbReference type="Proteomes" id="UP000007115"/>
    </source>
</evidence>
<organism evidence="1 2">
    <name type="scientific">Hypocrea virens (strain Gv29-8 / FGSC 10586)</name>
    <name type="common">Gliocladium virens</name>
    <name type="synonym">Trichoderma virens</name>
    <dbReference type="NCBI Taxonomy" id="413071"/>
    <lineage>
        <taxon>Eukaryota</taxon>
        <taxon>Fungi</taxon>
        <taxon>Dikarya</taxon>
        <taxon>Ascomycota</taxon>
        <taxon>Pezizomycotina</taxon>
        <taxon>Sordariomycetes</taxon>
        <taxon>Hypocreomycetidae</taxon>
        <taxon>Hypocreales</taxon>
        <taxon>Hypocreaceae</taxon>
        <taxon>Trichoderma</taxon>
    </lineage>
</organism>
<reference evidence="1 2" key="1">
    <citation type="journal article" date="2011" name="Genome Biol.">
        <title>Comparative genome sequence analysis underscores mycoparasitism as the ancestral life style of Trichoderma.</title>
        <authorList>
            <person name="Kubicek C.P."/>
            <person name="Herrera-Estrella A."/>
            <person name="Seidl-Seiboth V."/>
            <person name="Martinez D.A."/>
            <person name="Druzhinina I.S."/>
            <person name="Thon M."/>
            <person name="Zeilinger S."/>
            <person name="Casas-Flores S."/>
            <person name="Horwitz B.A."/>
            <person name="Mukherjee P.K."/>
            <person name="Mukherjee M."/>
            <person name="Kredics L."/>
            <person name="Alcaraz L.D."/>
            <person name="Aerts A."/>
            <person name="Antal Z."/>
            <person name="Atanasova L."/>
            <person name="Cervantes-Badillo M.G."/>
            <person name="Challacombe J."/>
            <person name="Chertkov O."/>
            <person name="McCluskey K."/>
            <person name="Coulpier F."/>
            <person name="Deshpande N."/>
            <person name="von Doehren H."/>
            <person name="Ebbole D.J."/>
            <person name="Esquivel-Naranjo E.U."/>
            <person name="Fekete E."/>
            <person name="Flipphi M."/>
            <person name="Glaser F."/>
            <person name="Gomez-Rodriguez E.Y."/>
            <person name="Gruber S."/>
            <person name="Han C."/>
            <person name="Henrissat B."/>
            <person name="Hermosa R."/>
            <person name="Hernandez-Onate M."/>
            <person name="Karaffa L."/>
            <person name="Kosti I."/>
            <person name="Le Crom S."/>
            <person name="Lindquist E."/>
            <person name="Lucas S."/>
            <person name="Luebeck M."/>
            <person name="Luebeck P.S."/>
            <person name="Margeot A."/>
            <person name="Metz B."/>
            <person name="Misra M."/>
            <person name="Nevalainen H."/>
            <person name="Omann M."/>
            <person name="Packer N."/>
            <person name="Perrone G."/>
            <person name="Uresti-Rivera E.E."/>
            <person name="Salamov A."/>
            <person name="Schmoll M."/>
            <person name="Seiboth B."/>
            <person name="Shapiro H."/>
            <person name="Sukno S."/>
            <person name="Tamayo-Ramos J.A."/>
            <person name="Tisch D."/>
            <person name="Wiest A."/>
            <person name="Wilkinson H.H."/>
            <person name="Zhang M."/>
            <person name="Coutinho P.M."/>
            <person name="Kenerley C.M."/>
            <person name="Monte E."/>
            <person name="Baker S.E."/>
            <person name="Grigoriev I.V."/>
        </authorList>
    </citation>
    <scope>NUCLEOTIDE SEQUENCE [LARGE SCALE GENOMIC DNA]</scope>
    <source>
        <strain evidence="2">Gv29-8 / FGSC 10586</strain>
    </source>
</reference>
<dbReference type="VEuPathDB" id="FungiDB:TRIVIDRAFT_226340"/>
<sequence length="155" mass="18604">MSWGGHPRFEQWIGKTRSPVLFDWISETRLGIEEEAGFYPEFYAAEYCPIDSYIYEIAYMKSDFYIWAFKLPPGKRMEELLSDKQIQKFENLKGDAVTRRLWQLWTNVWHRFLFWGPGEWETEFQKCTDLGDLGMCQRSMLRNGVEVTRAHIWIK</sequence>
<keyword evidence="2" id="KW-1185">Reference proteome</keyword>
<dbReference type="HOGENOM" id="CLU_1695723_0_0_1"/>
<dbReference type="Proteomes" id="UP000007115">
    <property type="component" value="Unassembled WGS sequence"/>
</dbReference>
<dbReference type="AlphaFoldDB" id="G9N639"/>
<dbReference type="RefSeq" id="XP_013952425.1">
    <property type="nucleotide sequence ID" value="XM_014096950.1"/>
</dbReference>
<name>G9N639_HYPVG</name>
<dbReference type="GeneID" id="25792021"/>
<dbReference type="EMBL" id="ABDF02000087">
    <property type="protein sequence ID" value="EHK18230.1"/>
    <property type="molecule type" value="Genomic_DNA"/>
</dbReference>
<gene>
    <name evidence="1" type="ORF">TRIVIDRAFT_226340</name>
</gene>
<evidence type="ECO:0000313" key="1">
    <source>
        <dbReference type="EMBL" id="EHK18230.1"/>
    </source>
</evidence>
<dbReference type="InParanoid" id="G9N639"/>
<proteinExistence type="predicted"/>
<accession>G9N639</accession>